<dbReference type="STRING" id="1404245.CGLY_13725"/>
<keyword evidence="3" id="KW-1185">Reference proteome</keyword>
<accession>X5ECS1</accession>
<organism evidence="2 3">
    <name type="scientific">Corynebacterium glyciniphilum AJ 3170</name>
    <dbReference type="NCBI Taxonomy" id="1404245"/>
    <lineage>
        <taxon>Bacteria</taxon>
        <taxon>Bacillati</taxon>
        <taxon>Actinomycetota</taxon>
        <taxon>Actinomycetes</taxon>
        <taxon>Mycobacteriales</taxon>
        <taxon>Corynebacteriaceae</taxon>
        <taxon>Corynebacterium</taxon>
    </lineage>
</organism>
<dbReference type="AlphaFoldDB" id="X5ECS1"/>
<dbReference type="HOGENOM" id="CLU_059338_0_0_11"/>
<evidence type="ECO:0000313" key="3">
    <source>
        <dbReference type="Proteomes" id="UP000023703"/>
    </source>
</evidence>
<reference evidence="2 3" key="1">
    <citation type="journal article" date="2015" name="Int. J. Syst. Evol. Microbiol.">
        <title>Revisiting Corynebacterium glyciniphilum (ex Kubota et al., 1972) sp. nov., nom. rev., isolated from putrefied banana.</title>
        <authorList>
            <person name="Al-Dilaimi A."/>
            <person name="Bednarz H."/>
            <person name="Lomker A."/>
            <person name="Niehaus K."/>
            <person name="Kalinowski J."/>
            <person name="Ruckert C."/>
        </authorList>
    </citation>
    <scope>NUCLEOTIDE SEQUENCE [LARGE SCALE GENOMIC DNA]</scope>
    <source>
        <strain evidence="2">AJ 3170</strain>
    </source>
</reference>
<evidence type="ECO:0000313" key="2">
    <source>
        <dbReference type="EMBL" id="AHW65185.1"/>
    </source>
</evidence>
<name>X5ECS1_9CORY</name>
<evidence type="ECO:0008006" key="4">
    <source>
        <dbReference type="Google" id="ProtNLM"/>
    </source>
</evidence>
<dbReference type="eggNOG" id="ENOG5031IVU">
    <property type="taxonomic scope" value="Bacteria"/>
</dbReference>
<dbReference type="KEGG" id="cgy:CGLY_13725"/>
<proteinExistence type="predicted"/>
<feature type="region of interest" description="Disordered" evidence="1">
    <location>
        <begin position="1"/>
        <end position="25"/>
    </location>
</feature>
<evidence type="ECO:0000256" key="1">
    <source>
        <dbReference type="SAM" id="MobiDB-lite"/>
    </source>
</evidence>
<protein>
    <recommendedName>
        <fullName evidence="4">DUF559 domain-containing protein</fullName>
    </recommendedName>
</protein>
<sequence length="370" mass="41160">MGSGGHVGHRTRAAGRGPDYTRRRMPTTVPVVRRDLAASGNVTDWKLKREYIQVAPGLVIPTPEGYDSSAHGGFGVDCVTRAWAHHLVRPDAVLAGWAAAGVYGLRPDWCDSAPVLLLHGGTSRGSTRSMKAACHPVRPVIRPLPAGLKTMRPSRRFPQLKVVTPQVAAAHCLWTIMTGRHTWWVHDVPGMTREEVRAVQFLDAFCQCTWVTRAQILEETKGKVDRRVMERLLALADDGAQSPMETVLRLIVRDLLPQPFRWQSQIRVDLMPGAATGWTPRTLPDLGCEELKLALYYDGGHHDTASQTDVDFDQFHALRDLDWEALRFNKESIRSPAMVRERVVKARDRALRRMASLDAAAPAPHSATTM</sequence>
<gene>
    <name evidence="2" type="ORF">CGLY_13725</name>
</gene>
<dbReference type="Proteomes" id="UP000023703">
    <property type="component" value="Chromosome"/>
</dbReference>
<dbReference type="EMBL" id="CP006842">
    <property type="protein sequence ID" value="AHW65185.1"/>
    <property type="molecule type" value="Genomic_DNA"/>
</dbReference>